<dbReference type="AlphaFoldDB" id="A0A4D6KYP2"/>
<dbReference type="Proteomes" id="UP000501690">
    <property type="component" value="Linkage Group LG2"/>
</dbReference>
<gene>
    <name evidence="1" type="ORF">DEO72_LG2g2264</name>
</gene>
<dbReference type="EMBL" id="CP039346">
    <property type="protein sequence ID" value="QCD81933.1"/>
    <property type="molecule type" value="Genomic_DNA"/>
</dbReference>
<keyword evidence="2" id="KW-1185">Reference proteome</keyword>
<evidence type="ECO:0000313" key="2">
    <source>
        <dbReference type="Proteomes" id="UP000501690"/>
    </source>
</evidence>
<protein>
    <submittedName>
        <fullName evidence="1">Uncharacterized protein</fullName>
    </submittedName>
</protein>
<reference evidence="1 2" key="1">
    <citation type="submission" date="2019-04" db="EMBL/GenBank/DDBJ databases">
        <title>An improved genome assembly and genetic linkage map for asparagus bean, Vigna unguiculata ssp. sesquipedialis.</title>
        <authorList>
            <person name="Xia Q."/>
            <person name="Zhang R."/>
            <person name="Dong Y."/>
        </authorList>
    </citation>
    <scope>NUCLEOTIDE SEQUENCE [LARGE SCALE GENOMIC DNA]</scope>
    <source>
        <tissue evidence="1">Leaf</tissue>
    </source>
</reference>
<organism evidence="1 2">
    <name type="scientific">Vigna unguiculata</name>
    <name type="common">Cowpea</name>
    <dbReference type="NCBI Taxonomy" id="3917"/>
    <lineage>
        <taxon>Eukaryota</taxon>
        <taxon>Viridiplantae</taxon>
        <taxon>Streptophyta</taxon>
        <taxon>Embryophyta</taxon>
        <taxon>Tracheophyta</taxon>
        <taxon>Spermatophyta</taxon>
        <taxon>Magnoliopsida</taxon>
        <taxon>eudicotyledons</taxon>
        <taxon>Gunneridae</taxon>
        <taxon>Pentapetalae</taxon>
        <taxon>rosids</taxon>
        <taxon>fabids</taxon>
        <taxon>Fabales</taxon>
        <taxon>Fabaceae</taxon>
        <taxon>Papilionoideae</taxon>
        <taxon>50 kb inversion clade</taxon>
        <taxon>NPAAA clade</taxon>
        <taxon>indigoferoid/millettioid clade</taxon>
        <taxon>Phaseoleae</taxon>
        <taxon>Vigna</taxon>
    </lineage>
</organism>
<proteinExistence type="predicted"/>
<accession>A0A4D6KYP2</accession>
<sequence length="216" mass="23561">MGQITKPGMNRLAALGCRQATHQRRGYSGGVLKKMRCGSAWRCGVYRLAVEGKPVAVVTVSARRLATRWSPPGGDGELRVLSGPYRLARENQWQWSLLALGAWRQGGLRQAVTENYGSCLGRIAWRWGCDRRAVSSQTKFASLCLGLMAKSNRGTVMFPSATIGRGVHSMVIACAPGSKLCKLGCVTTGEESVGLDYEQDWLVGLDHERDSFVEAQ</sequence>
<evidence type="ECO:0000313" key="1">
    <source>
        <dbReference type="EMBL" id="QCD81933.1"/>
    </source>
</evidence>
<name>A0A4D6KYP2_VIGUN</name>